<evidence type="ECO:0000313" key="2">
    <source>
        <dbReference type="Proteomes" id="UP000299102"/>
    </source>
</evidence>
<dbReference type="AlphaFoldDB" id="A0A4C1VUY8"/>
<organism evidence="1 2">
    <name type="scientific">Eumeta variegata</name>
    <name type="common">Bagworm moth</name>
    <name type="synonym">Eumeta japonica</name>
    <dbReference type="NCBI Taxonomy" id="151549"/>
    <lineage>
        <taxon>Eukaryota</taxon>
        <taxon>Metazoa</taxon>
        <taxon>Ecdysozoa</taxon>
        <taxon>Arthropoda</taxon>
        <taxon>Hexapoda</taxon>
        <taxon>Insecta</taxon>
        <taxon>Pterygota</taxon>
        <taxon>Neoptera</taxon>
        <taxon>Endopterygota</taxon>
        <taxon>Lepidoptera</taxon>
        <taxon>Glossata</taxon>
        <taxon>Ditrysia</taxon>
        <taxon>Tineoidea</taxon>
        <taxon>Psychidae</taxon>
        <taxon>Oiketicinae</taxon>
        <taxon>Eumeta</taxon>
    </lineage>
</organism>
<reference evidence="1 2" key="1">
    <citation type="journal article" date="2019" name="Commun. Biol.">
        <title>The bagworm genome reveals a unique fibroin gene that provides high tensile strength.</title>
        <authorList>
            <person name="Kono N."/>
            <person name="Nakamura H."/>
            <person name="Ohtoshi R."/>
            <person name="Tomita M."/>
            <person name="Numata K."/>
            <person name="Arakawa K."/>
        </authorList>
    </citation>
    <scope>NUCLEOTIDE SEQUENCE [LARGE SCALE GENOMIC DNA]</scope>
</reference>
<protein>
    <submittedName>
        <fullName evidence="1">Uncharacterized protein</fullName>
    </submittedName>
</protein>
<evidence type="ECO:0000313" key="1">
    <source>
        <dbReference type="EMBL" id="GBP41684.1"/>
    </source>
</evidence>
<dbReference type="Proteomes" id="UP000299102">
    <property type="component" value="Unassembled WGS sequence"/>
</dbReference>
<sequence>MTERDESPYREGCVIIGSGVQILVWIRNDWSVEPADFTLAAPAQCDLACEVIDHGHRTISSSVPPAAPRYGGRDAIYCSYGWLVMSRASSTL</sequence>
<gene>
    <name evidence="1" type="ORF">EVAR_24044_1</name>
</gene>
<dbReference type="EMBL" id="BGZK01000404">
    <property type="protein sequence ID" value="GBP41684.1"/>
    <property type="molecule type" value="Genomic_DNA"/>
</dbReference>
<proteinExistence type="predicted"/>
<accession>A0A4C1VUY8</accession>
<name>A0A4C1VUY8_EUMVA</name>
<keyword evidence="2" id="KW-1185">Reference proteome</keyword>
<comment type="caution">
    <text evidence="1">The sequence shown here is derived from an EMBL/GenBank/DDBJ whole genome shotgun (WGS) entry which is preliminary data.</text>
</comment>